<sequence length="111" mass="12342">MPFVTVVGGKTFEVEEGKKLVLALEDNDINIFHKCGGRAKCTTCRVEVLAGEYKDISKIEKNAFAIKNIDENLYEDCLRLSCQIRVIGDITVRPILTSENTQGNRGPRPAD</sequence>
<dbReference type="RefSeq" id="WP_036152944.1">
    <property type="nucleotide sequence ID" value="NZ_AVCX01000009.1"/>
</dbReference>
<comment type="caution">
    <text evidence="4">The sequence shown here is derived from an EMBL/GenBank/DDBJ whole genome shotgun (WGS) entry which is preliminary data.</text>
</comment>
<dbReference type="eggNOG" id="COG0633">
    <property type="taxonomic scope" value="Bacteria"/>
</dbReference>
<dbReference type="EMBL" id="JPVP01000052">
    <property type="protein sequence ID" value="KGR86211.1"/>
    <property type="molecule type" value="Genomic_DNA"/>
</dbReference>
<dbReference type="InterPro" id="IPR001041">
    <property type="entry name" value="2Fe-2S_ferredoxin-type"/>
</dbReference>
<dbReference type="PROSITE" id="PS51085">
    <property type="entry name" value="2FE2S_FER_2"/>
    <property type="match status" value="1"/>
</dbReference>
<dbReference type="PANTHER" id="PTHR43644">
    <property type="entry name" value="NA(+)-TRANSLOCATING NADH-QUINONE REDUCTASE SUBUNIT"/>
    <property type="match status" value="1"/>
</dbReference>
<keyword evidence="2" id="KW-0274">FAD</keyword>
<dbReference type="STRING" id="1220589.CD32_07410"/>
<keyword evidence="5" id="KW-1185">Reference proteome</keyword>
<evidence type="ECO:0000313" key="4">
    <source>
        <dbReference type="EMBL" id="KGR86211.1"/>
    </source>
</evidence>
<dbReference type="SUPFAM" id="SSF54292">
    <property type="entry name" value="2Fe-2S ferredoxin-like"/>
    <property type="match status" value="1"/>
</dbReference>
<feature type="domain" description="2Fe-2S ferredoxin-type" evidence="3">
    <location>
        <begin position="2"/>
        <end position="98"/>
    </location>
</feature>
<protein>
    <submittedName>
        <fullName evidence="4">Peptide ABC transporter substrate-binding protein</fullName>
    </submittedName>
</protein>
<dbReference type="OrthoDB" id="9810588at2"/>
<proteinExistence type="predicted"/>
<dbReference type="Gene3D" id="3.10.20.30">
    <property type="match status" value="1"/>
</dbReference>
<dbReference type="PANTHER" id="PTHR43644:SF1">
    <property type="entry name" value="NAD(P)H-FLAVIN REDUCTASE"/>
    <property type="match status" value="1"/>
</dbReference>
<gene>
    <name evidence="4" type="ORF">CD32_07410</name>
</gene>
<dbReference type="InterPro" id="IPR012675">
    <property type="entry name" value="Beta-grasp_dom_sf"/>
</dbReference>
<evidence type="ECO:0000259" key="3">
    <source>
        <dbReference type="PROSITE" id="PS51085"/>
    </source>
</evidence>
<name>A0A0A3IN82_9BACI</name>
<reference evidence="4 5" key="1">
    <citation type="submission" date="2014-02" db="EMBL/GenBank/DDBJ databases">
        <title>Draft genome sequence of Lysinibacillus odysseyi NBRC 100172.</title>
        <authorList>
            <person name="Zhang F."/>
            <person name="Wang G."/>
            <person name="Zhang L."/>
        </authorList>
    </citation>
    <scope>NUCLEOTIDE SEQUENCE [LARGE SCALE GENOMIC DNA]</scope>
    <source>
        <strain evidence="4 5">NBRC 100172</strain>
    </source>
</reference>
<keyword evidence="1" id="KW-0285">Flavoprotein</keyword>
<dbReference type="Proteomes" id="UP000030437">
    <property type="component" value="Unassembled WGS sequence"/>
</dbReference>
<dbReference type="Pfam" id="PF00111">
    <property type="entry name" value="Fer2"/>
    <property type="match status" value="1"/>
</dbReference>
<dbReference type="CDD" id="cd00207">
    <property type="entry name" value="fer2"/>
    <property type="match status" value="1"/>
</dbReference>
<dbReference type="AlphaFoldDB" id="A0A0A3IN82"/>
<dbReference type="InterPro" id="IPR036010">
    <property type="entry name" value="2Fe-2S_ferredoxin-like_sf"/>
</dbReference>
<dbReference type="GO" id="GO:0051536">
    <property type="term" value="F:iron-sulfur cluster binding"/>
    <property type="evidence" value="ECO:0007669"/>
    <property type="project" value="InterPro"/>
</dbReference>
<evidence type="ECO:0000256" key="1">
    <source>
        <dbReference type="ARBA" id="ARBA00022630"/>
    </source>
</evidence>
<evidence type="ECO:0000256" key="2">
    <source>
        <dbReference type="ARBA" id="ARBA00022827"/>
    </source>
</evidence>
<evidence type="ECO:0000313" key="5">
    <source>
        <dbReference type="Proteomes" id="UP000030437"/>
    </source>
</evidence>
<accession>A0A0A3IN82</accession>
<organism evidence="4 5">
    <name type="scientific">Lysinibacillus odysseyi 34hs-1 = NBRC 100172</name>
    <dbReference type="NCBI Taxonomy" id="1220589"/>
    <lineage>
        <taxon>Bacteria</taxon>
        <taxon>Bacillati</taxon>
        <taxon>Bacillota</taxon>
        <taxon>Bacilli</taxon>
        <taxon>Bacillales</taxon>
        <taxon>Bacillaceae</taxon>
        <taxon>Lysinibacillus</taxon>
    </lineage>
</organism>